<dbReference type="InterPro" id="IPR036661">
    <property type="entry name" value="Luciferase-like_sf"/>
</dbReference>
<evidence type="ECO:0000313" key="3">
    <source>
        <dbReference type="Proteomes" id="UP000004508"/>
    </source>
</evidence>
<dbReference type="Proteomes" id="UP000004508">
    <property type="component" value="Unassembled WGS sequence"/>
</dbReference>
<dbReference type="GO" id="GO:0016705">
    <property type="term" value="F:oxidoreductase activity, acting on paired donors, with incorporation or reduction of molecular oxygen"/>
    <property type="evidence" value="ECO:0007669"/>
    <property type="project" value="InterPro"/>
</dbReference>
<proteinExistence type="predicted"/>
<dbReference type="Gene3D" id="3.20.20.30">
    <property type="entry name" value="Luciferase-like domain"/>
    <property type="match status" value="1"/>
</dbReference>
<dbReference type="OrthoDB" id="7054907at2"/>
<organism evidence="2 3">
    <name type="scientific">Ktedonobacter racemifer DSM 44963</name>
    <dbReference type="NCBI Taxonomy" id="485913"/>
    <lineage>
        <taxon>Bacteria</taxon>
        <taxon>Bacillati</taxon>
        <taxon>Chloroflexota</taxon>
        <taxon>Ktedonobacteria</taxon>
        <taxon>Ktedonobacterales</taxon>
        <taxon>Ktedonobacteraceae</taxon>
        <taxon>Ktedonobacter</taxon>
    </lineage>
</organism>
<protein>
    <submittedName>
        <fullName evidence="2">Luciferase-like, subgroup</fullName>
    </submittedName>
</protein>
<dbReference type="RefSeq" id="WP_007919899.1">
    <property type="nucleotide sequence ID" value="NZ_ADVG01000004.1"/>
</dbReference>
<feature type="domain" description="Luciferase-like" evidence="1">
    <location>
        <begin position="20"/>
        <end position="291"/>
    </location>
</feature>
<gene>
    <name evidence="2" type="ORF">Krac_2859</name>
</gene>
<dbReference type="STRING" id="485913.Krac_2859"/>
<dbReference type="InParanoid" id="D6TZU3"/>
<dbReference type="InterPro" id="IPR011251">
    <property type="entry name" value="Luciferase-like_dom"/>
</dbReference>
<dbReference type="eggNOG" id="COG2141">
    <property type="taxonomic scope" value="Bacteria"/>
</dbReference>
<dbReference type="AlphaFoldDB" id="D6TZU3"/>
<dbReference type="SUPFAM" id="SSF51679">
    <property type="entry name" value="Bacterial luciferase-like"/>
    <property type="match status" value="1"/>
</dbReference>
<dbReference type="Pfam" id="PF00296">
    <property type="entry name" value="Bac_luciferase"/>
    <property type="match status" value="1"/>
</dbReference>
<dbReference type="PANTHER" id="PTHR43244:SF2">
    <property type="entry name" value="CONSERVED HYPOTHETICAL ALANINE AND PROLINE-RICH PROTEIN"/>
    <property type="match status" value="1"/>
</dbReference>
<dbReference type="EMBL" id="ADVG01000004">
    <property type="protein sequence ID" value="EFH82083.1"/>
    <property type="molecule type" value="Genomic_DNA"/>
</dbReference>
<comment type="caution">
    <text evidence="2">The sequence shown here is derived from an EMBL/GenBank/DDBJ whole genome shotgun (WGS) entry which is preliminary data.</text>
</comment>
<evidence type="ECO:0000259" key="1">
    <source>
        <dbReference type="Pfam" id="PF00296"/>
    </source>
</evidence>
<dbReference type="PANTHER" id="PTHR43244">
    <property type="match status" value="1"/>
</dbReference>
<name>D6TZU3_KTERA</name>
<dbReference type="InterPro" id="IPR050564">
    <property type="entry name" value="F420-G6PD/mer"/>
</dbReference>
<keyword evidence="3" id="KW-1185">Reference proteome</keyword>
<accession>D6TZU3</accession>
<reference evidence="2 3" key="1">
    <citation type="journal article" date="2011" name="Stand. Genomic Sci.">
        <title>Non-contiguous finished genome sequence and contextual data of the filamentous soil bacterium Ktedonobacter racemifer type strain (SOSP1-21).</title>
        <authorList>
            <person name="Chang Y.J."/>
            <person name="Land M."/>
            <person name="Hauser L."/>
            <person name="Chertkov O."/>
            <person name="Del Rio T.G."/>
            <person name="Nolan M."/>
            <person name="Copeland A."/>
            <person name="Tice H."/>
            <person name="Cheng J.F."/>
            <person name="Lucas S."/>
            <person name="Han C."/>
            <person name="Goodwin L."/>
            <person name="Pitluck S."/>
            <person name="Ivanova N."/>
            <person name="Ovchinikova G."/>
            <person name="Pati A."/>
            <person name="Chen A."/>
            <person name="Palaniappan K."/>
            <person name="Mavromatis K."/>
            <person name="Liolios K."/>
            <person name="Brettin T."/>
            <person name="Fiebig A."/>
            <person name="Rohde M."/>
            <person name="Abt B."/>
            <person name="Goker M."/>
            <person name="Detter J.C."/>
            <person name="Woyke T."/>
            <person name="Bristow J."/>
            <person name="Eisen J.A."/>
            <person name="Markowitz V."/>
            <person name="Hugenholtz P."/>
            <person name="Kyrpides N.C."/>
            <person name="Klenk H.P."/>
            <person name="Lapidus A."/>
        </authorList>
    </citation>
    <scope>NUCLEOTIDE SEQUENCE [LARGE SCALE GENOMIC DNA]</scope>
    <source>
        <strain evidence="3">DSM 44963</strain>
    </source>
</reference>
<sequence>MSTHEKTTRERVGLAVFGATSSEAIAAIVAAEKAGVRQVWMTQGGLSPDTLTLFAAAAVQTESIRLGTAIVPTYPRHPLALAQQALALNDIAPERLRLGVGPSHRPIIEGGYGIPMHSPQEHLREYVTVLRAALWDGKVEHQGRFFTVKGTLPRTPHTPILISALREGAFRLAGELTDGALSWVCPVPYLLEKSLPALRAGAAKAGRPVPPLVAHIPVALSQDRQAVSAAAHKQLGHYGHLPFYVSMFAEAGFPVSPEGELSDALLENLVVTGDEAAITEHLKKLLASGLDELLVMPIAVANAKDERERLARLIGQI</sequence>
<evidence type="ECO:0000313" key="2">
    <source>
        <dbReference type="EMBL" id="EFH82083.1"/>
    </source>
</evidence>